<dbReference type="InParanoid" id="A0A1V8TPJ2"/>
<feature type="region of interest" description="Disordered" evidence="2">
    <location>
        <begin position="1475"/>
        <end position="1502"/>
    </location>
</feature>
<evidence type="ECO:0000313" key="3">
    <source>
        <dbReference type="EMBL" id="OQO13297.1"/>
    </source>
</evidence>
<feature type="compositionally biased region" description="Low complexity" evidence="2">
    <location>
        <begin position="1486"/>
        <end position="1499"/>
    </location>
</feature>
<feature type="region of interest" description="Disordered" evidence="2">
    <location>
        <begin position="250"/>
        <end position="273"/>
    </location>
</feature>
<feature type="compositionally biased region" description="Low complexity" evidence="2">
    <location>
        <begin position="1415"/>
        <end position="1429"/>
    </location>
</feature>
<protein>
    <submittedName>
        <fullName evidence="3">Uncharacterized protein</fullName>
    </submittedName>
</protein>
<feature type="coiled-coil region" evidence="1">
    <location>
        <begin position="558"/>
        <end position="595"/>
    </location>
</feature>
<keyword evidence="4" id="KW-1185">Reference proteome</keyword>
<dbReference type="EMBL" id="NAJO01000003">
    <property type="protein sequence ID" value="OQO13297.1"/>
    <property type="molecule type" value="Genomic_DNA"/>
</dbReference>
<dbReference type="PANTHER" id="PTHR23159:SF31">
    <property type="entry name" value="CENTROSOME-ASSOCIATED PROTEIN CEP250 ISOFORM X1"/>
    <property type="match status" value="1"/>
</dbReference>
<organism evidence="3 4">
    <name type="scientific">Cryoendolithus antarcticus</name>
    <dbReference type="NCBI Taxonomy" id="1507870"/>
    <lineage>
        <taxon>Eukaryota</taxon>
        <taxon>Fungi</taxon>
        <taxon>Dikarya</taxon>
        <taxon>Ascomycota</taxon>
        <taxon>Pezizomycotina</taxon>
        <taxon>Dothideomycetes</taxon>
        <taxon>Dothideomycetidae</taxon>
        <taxon>Cladosporiales</taxon>
        <taxon>Cladosporiaceae</taxon>
        <taxon>Cryoendolithus</taxon>
    </lineage>
</organism>
<evidence type="ECO:0000256" key="1">
    <source>
        <dbReference type="SAM" id="Coils"/>
    </source>
</evidence>
<proteinExistence type="predicted"/>
<gene>
    <name evidence="3" type="ORF">B0A48_01525</name>
</gene>
<feature type="coiled-coil region" evidence="1">
    <location>
        <begin position="314"/>
        <end position="401"/>
    </location>
</feature>
<keyword evidence="1" id="KW-0175">Coiled coil</keyword>
<feature type="compositionally biased region" description="Polar residues" evidence="2">
    <location>
        <begin position="109"/>
        <end position="128"/>
    </location>
</feature>
<feature type="compositionally biased region" description="Basic and acidic residues" evidence="2">
    <location>
        <begin position="162"/>
        <end position="175"/>
    </location>
</feature>
<evidence type="ECO:0000256" key="2">
    <source>
        <dbReference type="SAM" id="MobiDB-lite"/>
    </source>
</evidence>
<accession>A0A1V8TPJ2</accession>
<evidence type="ECO:0000313" key="4">
    <source>
        <dbReference type="Proteomes" id="UP000192596"/>
    </source>
</evidence>
<dbReference type="Gene3D" id="1.10.287.1490">
    <property type="match status" value="1"/>
</dbReference>
<feature type="coiled-coil region" evidence="1">
    <location>
        <begin position="701"/>
        <end position="808"/>
    </location>
</feature>
<dbReference type="Proteomes" id="UP000192596">
    <property type="component" value="Unassembled WGS sequence"/>
</dbReference>
<dbReference type="PANTHER" id="PTHR23159">
    <property type="entry name" value="CENTROSOMAL PROTEIN 2"/>
    <property type="match status" value="1"/>
</dbReference>
<feature type="coiled-coil region" evidence="1">
    <location>
        <begin position="898"/>
        <end position="925"/>
    </location>
</feature>
<feature type="compositionally biased region" description="Basic and acidic residues" evidence="2">
    <location>
        <begin position="1261"/>
        <end position="1270"/>
    </location>
</feature>
<feature type="compositionally biased region" description="Polar residues" evidence="2">
    <location>
        <begin position="1283"/>
        <end position="1294"/>
    </location>
</feature>
<feature type="region of interest" description="Disordered" evidence="2">
    <location>
        <begin position="1"/>
        <end position="192"/>
    </location>
</feature>
<sequence>MAKDSGTDAAAFESRTEPLDWTGIGADLQQDNEAGKSEADDGSSDMQDESLALEADTQHSSETYAHVDGSYSDDEPDAHSEASYSDAVEVRNEVYSSHLRATVERPSDSYEQLPNTTSAEKTQTTQPVDNHPAADGMTIDAPSVPSTPIHGNWPDGDTLPEAVHDIALDDQERCDQQIYSESSSSSVDDDHAENIDIDVLDNEAETTQQYADPPHGGGQARPTHIDHEALAEPFQPTPSRQVRFSQPAPQEIHRDYSRTQHPSVTPRTAPDDDTHDLLRVIEYKLRQKEQSLISAFNQERAYLEAESSASHEASADLDRRVHRLREDLRTLKHEKQKADADIEFEQRDSAKVIQDLRDTAQSRINELQTIAQLLEKAEGEKNDTERTVEDLEIRLQGVKSSHADVLAKLETAAHQSIEQKTSIQVLETKVVELESTERKSLADSIVTLRATFGTQLSAVADKEVNLTRELQTMQQTLKSLNEMAMASPSDCAAVSENVGAKVTKVEKAVHALATTVDSRSDDEAIARINSIVMSATQTLHHDLISWQSTVEQQDVSDKQEHAKLAERLQNSLQRAMELETQLESAKSAQDALIQDNSTRDANIDGVAPRVTAPTTASPGPTREEVETQVAQARGEGYAEGVRFMSDSATSFRMQEQATHANAAKEVAAERDTAVQQVYEKAEQAEMLSRDVERLQSELTVHSNLKTQFEEVKAELQSKDAELEMAHSAANEKNAIETRNKSLTGEIENLRSQLAEKAEAYDQLTSDRDGCRQATADAITEVHDLRSRHAKLEEANAQVSCDLEGSKQETEAAESARNDALSRIDTFVASEEALKSEVESAVSAEAVAKSVIERMKSEYAAATENWQRQLSEIQDQLAQSDTGAVRTKQGFDKVLLEEKDKHRVQMEALQSRLAGAENDVHTKTRDVELFKQSIQERYTREENRWREALNKADRDLANVVEAKKVAISALEAAEQAVNDRVSNARNAGTNTSPDSLRPAPLANESALLFTTRDDSTEDTPCQSSLHPRVLQLTTNDTPNMGTGPVTMPPGQRRKVDRSAHNTGPIMAPEVIRPKSREAHALTKVPGPVVDESQFGRYAASYPKDSQAQLELRTSLTANSDEMLDAGSTRALPETVPEIQFDEALLTFADFKNAVSSSEVPVATAVASQSRYFTWNRKPLVNEPQGRGVSIVTLPVSDAQDFHIYEDPQQRTEEAPQVAAAPKMDYTFRKTIAKPNSASKRTASYGSVHDYPRTALQPLPSTDRYKTPEPTRAHQAKIAGGHSAMSGNHSNQSSSPPFVPDHGGRSQSQYHTVAGSAKPTPRTSAPYATVDPRLAGRSNLNKRSAPRDTQVERPGTAKRRQTTSNVATRSQGISSGVGLVSGSSQSVNDLPRIVDPSRRGPTTSGAGNRMQRFAGGSSRSTATAKKASKNSQFSNRFSQELVRRRKPVKLTPSALHDRTAQLENLENKLEHLVHALSAQHQQQTGELSPPDSQPQNDSSGPATGLSHVEEVLQAVCDDKDPNGPGAYRNGSGVPTVLSSASEYLASARTLRDDTTISMQEAGRLFERYQRLMAPNNPFVVLPPHTDVWELAQERPFLMQAIVAVSLIDDLPRSHRMCKDVMRQLGERMLMNSEKSMELLQGILVVVNWWHMHLHDSQQSTNLIHLAMALVTDLNIDRAPGTCSQMSKEVSHGPMASKTPKAATSDERRALLGTYYLGSMLSTSFHKLEPLNWTPWMSQSLEVLERMAEYESDVFLVRLVNAQHIQEQISTASLSGIPIAMTSQAYAAQLDRITVPPTISRLQYLLQLQLANARISLWDRSFQDLLDDKSKHSQLQSRLPDIWRFVSAVKDYADVYFSVPVSEYLTLPFPAFAQFGYAFISLMRLATMDVSGWDAKCMREHLDFGEIMERCSARFEAVEASGLDGLTINNDAFTRWAQKTRWLKQFFDSKMNPETARPLGPVPEGLEKKMRISAMVEPTATDGATQGLQGPTPPGEGWMGAMGMEGFTYFDEAFWNSFNVGDFDFGLDMSAV</sequence>
<feature type="region of interest" description="Disordered" evidence="2">
    <location>
        <begin position="1680"/>
        <end position="1700"/>
    </location>
</feature>
<feature type="region of interest" description="Disordered" evidence="2">
    <location>
        <begin position="1229"/>
        <end position="1453"/>
    </location>
</feature>
<feature type="region of interest" description="Disordered" evidence="2">
    <location>
        <begin position="1031"/>
        <end position="1057"/>
    </location>
</feature>
<reference evidence="4" key="1">
    <citation type="submission" date="2017-03" db="EMBL/GenBank/DDBJ databases">
        <title>Genomes of endolithic fungi from Antarctica.</title>
        <authorList>
            <person name="Coleine C."/>
            <person name="Masonjones S."/>
            <person name="Stajich J.E."/>
        </authorList>
    </citation>
    <scope>NUCLEOTIDE SEQUENCE [LARGE SCALE GENOMIC DNA]</scope>
    <source>
        <strain evidence="4">CCFEE 5527</strain>
    </source>
</reference>
<dbReference type="OrthoDB" id="5226580at2759"/>
<comment type="caution">
    <text evidence="3">The sequence shown here is derived from an EMBL/GenBank/DDBJ whole genome shotgun (WGS) entry which is preliminary data.</text>
</comment>
<feature type="compositionally biased region" description="Low complexity" evidence="2">
    <location>
        <begin position="1368"/>
        <end position="1385"/>
    </location>
</feature>
<name>A0A1V8TPJ2_9PEZI</name>
<feature type="compositionally biased region" description="Polar residues" evidence="2">
    <location>
        <begin position="1232"/>
        <end position="1243"/>
    </location>
</feature>
<dbReference type="STRING" id="1507870.A0A1V8TPJ2"/>